<evidence type="ECO:0000313" key="2">
    <source>
        <dbReference type="EMBL" id="MFC5135817.1"/>
    </source>
</evidence>
<feature type="region of interest" description="Disordered" evidence="1">
    <location>
        <begin position="1"/>
        <end position="64"/>
    </location>
</feature>
<evidence type="ECO:0000313" key="3">
    <source>
        <dbReference type="Proteomes" id="UP001596145"/>
    </source>
</evidence>
<organism evidence="2 3">
    <name type="scientific">Halorubrum glutamatedens</name>
    <dbReference type="NCBI Taxonomy" id="2707018"/>
    <lineage>
        <taxon>Archaea</taxon>
        <taxon>Methanobacteriati</taxon>
        <taxon>Methanobacteriota</taxon>
        <taxon>Stenosarchaea group</taxon>
        <taxon>Halobacteria</taxon>
        <taxon>Halobacteriales</taxon>
        <taxon>Haloferacaceae</taxon>
        <taxon>Halorubrum</taxon>
    </lineage>
</organism>
<reference evidence="2 3" key="1">
    <citation type="journal article" date="2019" name="Int. J. Syst. Evol. Microbiol.">
        <title>The Global Catalogue of Microorganisms (GCM) 10K type strain sequencing project: providing services to taxonomists for standard genome sequencing and annotation.</title>
        <authorList>
            <consortium name="The Broad Institute Genomics Platform"/>
            <consortium name="The Broad Institute Genome Sequencing Center for Infectious Disease"/>
            <person name="Wu L."/>
            <person name="Ma J."/>
        </authorList>
    </citation>
    <scope>NUCLEOTIDE SEQUENCE [LARGE SCALE GENOMIC DNA]</scope>
    <source>
        <strain evidence="2 3">CGMCC 1.16026</strain>
    </source>
</reference>
<accession>A0ABD5QUQ5</accession>
<dbReference type="Proteomes" id="UP001596145">
    <property type="component" value="Unassembled WGS sequence"/>
</dbReference>
<evidence type="ECO:0000256" key="1">
    <source>
        <dbReference type="SAM" id="MobiDB-lite"/>
    </source>
</evidence>
<protein>
    <submittedName>
        <fullName evidence="2">Uncharacterized protein</fullName>
    </submittedName>
</protein>
<sequence>MSDPGERPPWLFRRWQKRAGAADKGHERSTATDDDHDRDTATTTCGDPVPRSVPFQWMPRETGV</sequence>
<gene>
    <name evidence="2" type="ORF">ACFPJA_13955</name>
</gene>
<feature type="compositionally biased region" description="Basic and acidic residues" evidence="1">
    <location>
        <begin position="20"/>
        <end position="40"/>
    </location>
</feature>
<comment type="caution">
    <text evidence="2">The sequence shown here is derived from an EMBL/GenBank/DDBJ whole genome shotgun (WGS) entry which is preliminary data.</text>
</comment>
<proteinExistence type="predicted"/>
<dbReference type="AlphaFoldDB" id="A0ABD5QUQ5"/>
<name>A0ABD5QUQ5_9EURY</name>
<dbReference type="EMBL" id="JBHSKV010000018">
    <property type="protein sequence ID" value="MFC5135817.1"/>
    <property type="molecule type" value="Genomic_DNA"/>
</dbReference>
<keyword evidence="3" id="KW-1185">Reference proteome</keyword>